<sequence length="471" mass="51019">MAIIFKRTKILATLGPTTSTPEMIKELITAGTNGFRLNFSHGDYDERDDQINWIRQASRQNGKPVAILQDLQGPKIRLGMLKENMTVKKGDEIILDYGAEHEGTVLPIQYNLAEKVKVGEPIYIFDGKVRTTVTEITSATAIKVRIENDGTLMSKKGINLPDTDFGGDILTPKDLRDIDYGLTKDIDFVALSFVQSVDDIHNLRQILVAGGSQAQIIAKIETKAAIRPEIMEEIVKASDGIMVARGDLAVEAGAEVVPIVQRELIALCRKHGKLSIVATQMMASMVDAPEPTRAEVSDVANAVIQGADTVMLSDETANGSYPLETVAAMKRVILFTQEHAAVSPLHDYAIAKNLQRDAISSAAVQLAEQLKVDAIIAETKSGATAANIASHRPNLPIISVTSEMRSAQQLGLNYANRSYVRPDAEEAGFALFKELKKDGLFGEGSATVIIVSGQQPGIVGTTDTIKVRMLE</sequence>
<keyword evidence="10 13" id="KW-0324">Glycolysis</keyword>
<dbReference type="SUPFAM" id="SSF52935">
    <property type="entry name" value="PK C-terminal domain-like"/>
    <property type="match status" value="1"/>
</dbReference>
<dbReference type="Proteomes" id="UP000289257">
    <property type="component" value="Unassembled WGS sequence"/>
</dbReference>
<reference evidence="16" key="1">
    <citation type="submission" date="2019-01" db="EMBL/GenBank/DDBJ databases">
        <title>Genomic signatures and co-occurrence patterns of the ultra-small Saccharimodia (Patescibacteria phylum) suggest a symbiotic lifestyle.</title>
        <authorList>
            <person name="Lemos L."/>
            <person name="Medeiros J."/>
            <person name="Andreote F."/>
            <person name="Fernandes G."/>
            <person name="Varani A."/>
            <person name="Oliveira G."/>
            <person name="Pylro V."/>
        </authorList>
    </citation>
    <scope>NUCLEOTIDE SEQUENCE [LARGE SCALE GENOMIC DNA]</scope>
    <source>
        <strain evidence="16">AMD02</strain>
    </source>
</reference>
<keyword evidence="9 13" id="KW-0460">Magnesium</keyword>
<dbReference type="AlphaFoldDB" id="A0A4Q0AGB3"/>
<keyword evidence="7 13" id="KW-0418">Kinase</keyword>
<evidence type="ECO:0000256" key="13">
    <source>
        <dbReference type="RuleBase" id="RU000504"/>
    </source>
</evidence>
<dbReference type="InterPro" id="IPR015806">
    <property type="entry name" value="Pyrv_Knase_insert_dom_sf"/>
</dbReference>
<keyword evidence="6" id="KW-0547">Nucleotide-binding</keyword>
<evidence type="ECO:0000313" key="16">
    <source>
        <dbReference type="EMBL" id="RWZ78191.1"/>
    </source>
</evidence>
<feature type="domain" description="Pyruvate kinase barrel" evidence="14">
    <location>
        <begin position="6"/>
        <end position="326"/>
    </location>
</feature>
<dbReference type="NCBIfam" id="NF004491">
    <property type="entry name" value="PRK05826.1"/>
    <property type="match status" value="1"/>
</dbReference>
<keyword evidence="17" id="KW-1185">Reference proteome</keyword>
<evidence type="ECO:0000256" key="12">
    <source>
        <dbReference type="NCBIfam" id="TIGR01064"/>
    </source>
</evidence>
<evidence type="ECO:0000256" key="9">
    <source>
        <dbReference type="ARBA" id="ARBA00022842"/>
    </source>
</evidence>
<feature type="domain" description="Pyruvate kinase C-terminal" evidence="15">
    <location>
        <begin position="357"/>
        <end position="467"/>
    </location>
</feature>
<dbReference type="GO" id="GO:0004743">
    <property type="term" value="F:pyruvate kinase activity"/>
    <property type="evidence" value="ECO:0007669"/>
    <property type="project" value="UniProtKB-UniRule"/>
</dbReference>
<dbReference type="InterPro" id="IPR001697">
    <property type="entry name" value="Pyr_Knase"/>
</dbReference>
<evidence type="ECO:0000313" key="17">
    <source>
        <dbReference type="Proteomes" id="UP000289257"/>
    </source>
</evidence>
<dbReference type="SUPFAM" id="SSF50800">
    <property type="entry name" value="PK beta-barrel domain-like"/>
    <property type="match status" value="1"/>
</dbReference>
<evidence type="ECO:0000256" key="3">
    <source>
        <dbReference type="ARBA" id="ARBA00012142"/>
    </source>
</evidence>
<comment type="catalytic activity">
    <reaction evidence="13">
        <text>pyruvate + ATP = phosphoenolpyruvate + ADP + H(+)</text>
        <dbReference type="Rhea" id="RHEA:18157"/>
        <dbReference type="ChEBI" id="CHEBI:15361"/>
        <dbReference type="ChEBI" id="CHEBI:15378"/>
        <dbReference type="ChEBI" id="CHEBI:30616"/>
        <dbReference type="ChEBI" id="CHEBI:58702"/>
        <dbReference type="ChEBI" id="CHEBI:456216"/>
        <dbReference type="EC" id="2.7.1.40"/>
    </reaction>
</comment>
<evidence type="ECO:0000256" key="2">
    <source>
        <dbReference type="ARBA" id="ARBA00008663"/>
    </source>
</evidence>
<comment type="similarity">
    <text evidence="2 13">Belongs to the pyruvate kinase family.</text>
</comment>
<evidence type="ECO:0000256" key="5">
    <source>
        <dbReference type="ARBA" id="ARBA00022723"/>
    </source>
</evidence>
<keyword evidence="8" id="KW-0067">ATP-binding</keyword>
<accession>A0A4Q0AGB3</accession>
<protein>
    <recommendedName>
        <fullName evidence="3 12">Pyruvate kinase</fullName>
        <ecNumber evidence="3 12">2.7.1.40</ecNumber>
    </recommendedName>
</protein>
<proteinExistence type="inferred from homology"/>
<keyword evidence="4 13" id="KW-0808">Transferase</keyword>
<evidence type="ECO:0000256" key="1">
    <source>
        <dbReference type="ARBA" id="ARBA00004997"/>
    </source>
</evidence>
<comment type="caution">
    <text evidence="16">The sequence shown here is derived from an EMBL/GenBank/DDBJ whole genome shotgun (WGS) entry which is preliminary data.</text>
</comment>
<name>A0A4Q0AGB3_9BACT</name>
<dbReference type="FunFam" id="2.40.33.10:FF:000001">
    <property type="entry name" value="Pyruvate kinase"/>
    <property type="match status" value="1"/>
</dbReference>
<evidence type="ECO:0000256" key="8">
    <source>
        <dbReference type="ARBA" id="ARBA00022840"/>
    </source>
</evidence>
<dbReference type="EC" id="2.7.1.40" evidence="3 12"/>
<dbReference type="InterPro" id="IPR036918">
    <property type="entry name" value="Pyrv_Knase_C_sf"/>
</dbReference>
<dbReference type="InterPro" id="IPR040442">
    <property type="entry name" value="Pyrv_kinase-like_dom_sf"/>
</dbReference>
<dbReference type="Gene3D" id="2.40.33.10">
    <property type="entry name" value="PK beta-barrel domain-like"/>
    <property type="match status" value="1"/>
</dbReference>
<evidence type="ECO:0000256" key="4">
    <source>
        <dbReference type="ARBA" id="ARBA00022679"/>
    </source>
</evidence>
<dbReference type="Gene3D" id="3.20.20.60">
    <property type="entry name" value="Phosphoenolpyruvate-binding domains"/>
    <property type="match status" value="1"/>
</dbReference>
<dbReference type="PRINTS" id="PR01050">
    <property type="entry name" value="PYRUVTKNASE"/>
</dbReference>
<dbReference type="NCBIfam" id="TIGR01064">
    <property type="entry name" value="pyruv_kin"/>
    <property type="match status" value="1"/>
</dbReference>
<dbReference type="InterPro" id="IPR015795">
    <property type="entry name" value="Pyrv_Knase_C"/>
</dbReference>
<dbReference type="Pfam" id="PF02887">
    <property type="entry name" value="PK_C"/>
    <property type="match status" value="1"/>
</dbReference>
<dbReference type="SUPFAM" id="SSF51621">
    <property type="entry name" value="Phosphoenolpyruvate/pyruvate domain"/>
    <property type="match status" value="1"/>
</dbReference>
<dbReference type="InterPro" id="IPR015793">
    <property type="entry name" value="Pyrv_Knase_brl"/>
</dbReference>
<keyword evidence="5" id="KW-0479">Metal-binding</keyword>
<evidence type="ECO:0000256" key="6">
    <source>
        <dbReference type="ARBA" id="ARBA00022741"/>
    </source>
</evidence>
<dbReference type="PANTHER" id="PTHR11817">
    <property type="entry name" value="PYRUVATE KINASE"/>
    <property type="match status" value="1"/>
</dbReference>
<comment type="pathway">
    <text evidence="1 13">Carbohydrate degradation; glycolysis; pyruvate from D-glyceraldehyde 3-phosphate: step 5/5.</text>
</comment>
<evidence type="ECO:0000259" key="14">
    <source>
        <dbReference type="Pfam" id="PF00224"/>
    </source>
</evidence>
<dbReference type="UniPathway" id="UPA00109">
    <property type="reaction ID" value="UER00188"/>
</dbReference>
<dbReference type="Pfam" id="PF00224">
    <property type="entry name" value="PK"/>
    <property type="match status" value="1"/>
</dbReference>
<dbReference type="GO" id="GO:0030955">
    <property type="term" value="F:potassium ion binding"/>
    <property type="evidence" value="ECO:0007669"/>
    <property type="project" value="UniProtKB-UniRule"/>
</dbReference>
<dbReference type="InterPro" id="IPR015813">
    <property type="entry name" value="Pyrv/PenolPyrv_kinase-like_dom"/>
</dbReference>
<evidence type="ECO:0000256" key="7">
    <source>
        <dbReference type="ARBA" id="ARBA00022777"/>
    </source>
</evidence>
<gene>
    <name evidence="16" type="primary">pyk</name>
    <name evidence="16" type="ORF">EOT05_00255</name>
</gene>
<keyword evidence="11 16" id="KW-0670">Pyruvate</keyword>
<evidence type="ECO:0000259" key="15">
    <source>
        <dbReference type="Pfam" id="PF02887"/>
    </source>
</evidence>
<dbReference type="GO" id="GO:0000287">
    <property type="term" value="F:magnesium ion binding"/>
    <property type="evidence" value="ECO:0007669"/>
    <property type="project" value="UniProtKB-UniRule"/>
</dbReference>
<dbReference type="Gene3D" id="3.40.1380.20">
    <property type="entry name" value="Pyruvate kinase, C-terminal domain"/>
    <property type="match status" value="1"/>
</dbReference>
<evidence type="ECO:0000256" key="10">
    <source>
        <dbReference type="ARBA" id="ARBA00023152"/>
    </source>
</evidence>
<dbReference type="EMBL" id="SCKX01000001">
    <property type="protein sequence ID" value="RWZ78191.1"/>
    <property type="molecule type" value="Genomic_DNA"/>
</dbReference>
<dbReference type="InterPro" id="IPR011037">
    <property type="entry name" value="Pyrv_Knase-like_insert_dom_sf"/>
</dbReference>
<evidence type="ECO:0000256" key="11">
    <source>
        <dbReference type="ARBA" id="ARBA00023317"/>
    </source>
</evidence>
<dbReference type="GO" id="GO:0016301">
    <property type="term" value="F:kinase activity"/>
    <property type="evidence" value="ECO:0007669"/>
    <property type="project" value="UniProtKB-KW"/>
</dbReference>
<dbReference type="GO" id="GO:0005524">
    <property type="term" value="F:ATP binding"/>
    <property type="evidence" value="ECO:0007669"/>
    <property type="project" value="UniProtKB-KW"/>
</dbReference>
<organism evidence="16 17">
    <name type="scientific">Candidatus Microsaccharimonas sossegonensis</name>
    <dbReference type="NCBI Taxonomy" id="2506948"/>
    <lineage>
        <taxon>Bacteria</taxon>
        <taxon>Candidatus Saccharimonadota</taxon>
        <taxon>Candidatus Saccharimonadia</taxon>
        <taxon>Candidatus Saccharimonadales</taxon>
        <taxon>Candidatus Saccharimonadaceae</taxon>
        <taxon>Candidatus Microsaccharimonas</taxon>
    </lineage>
</organism>